<accession>A0A6M0K5X7</accession>
<keyword evidence="2" id="KW-0802">TPR repeat</keyword>
<dbReference type="PANTHER" id="PTHR44227:SF3">
    <property type="entry name" value="PROTEIN O-MANNOSYL-TRANSFERASE TMTC4"/>
    <property type="match status" value="1"/>
</dbReference>
<dbReference type="InterPro" id="IPR011990">
    <property type="entry name" value="TPR-like_helical_dom_sf"/>
</dbReference>
<keyword evidence="3" id="KW-0812">Transmembrane</keyword>
<feature type="transmembrane region" description="Helical" evidence="3">
    <location>
        <begin position="233"/>
        <end position="255"/>
    </location>
</feature>
<organism evidence="4 5">
    <name type="scientific">Thiorhodococcus minor</name>
    <dbReference type="NCBI Taxonomy" id="57489"/>
    <lineage>
        <taxon>Bacteria</taxon>
        <taxon>Pseudomonadati</taxon>
        <taxon>Pseudomonadota</taxon>
        <taxon>Gammaproteobacteria</taxon>
        <taxon>Chromatiales</taxon>
        <taxon>Chromatiaceae</taxon>
        <taxon>Thiorhodococcus</taxon>
    </lineage>
</organism>
<keyword evidence="1" id="KW-0677">Repeat</keyword>
<feature type="transmembrane region" description="Helical" evidence="3">
    <location>
        <begin position="95"/>
        <end position="112"/>
    </location>
</feature>
<feature type="transmembrane region" description="Helical" evidence="3">
    <location>
        <begin position="332"/>
        <end position="351"/>
    </location>
</feature>
<evidence type="ECO:0000256" key="1">
    <source>
        <dbReference type="ARBA" id="ARBA00022737"/>
    </source>
</evidence>
<feature type="transmembrane region" description="Helical" evidence="3">
    <location>
        <begin position="306"/>
        <end position="326"/>
    </location>
</feature>
<dbReference type="Proteomes" id="UP000483379">
    <property type="component" value="Unassembled WGS sequence"/>
</dbReference>
<proteinExistence type="predicted"/>
<dbReference type="EMBL" id="JAAIJQ010000115">
    <property type="protein sequence ID" value="NEV64829.1"/>
    <property type="molecule type" value="Genomic_DNA"/>
</dbReference>
<feature type="transmembrane region" description="Helical" evidence="3">
    <location>
        <begin position="204"/>
        <end position="221"/>
    </location>
</feature>
<reference evidence="4 5" key="1">
    <citation type="submission" date="2020-02" db="EMBL/GenBank/DDBJ databases">
        <title>Genome sequences of Thiorhodococcus mannitoliphagus and Thiorhodococcus minor, purple sulfur photosynthetic bacteria in the gammaproteobacterial family, Chromatiaceae.</title>
        <authorList>
            <person name="Aviles F.A."/>
            <person name="Meyer T.E."/>
            <person name="Kyndt J.A."/>
        </authorList>
    </citation>
    <scope>NUCLEOTIDE SEQUENCE [LARGE SCALE GENOMIC DNA]</scope>
    <source>
        <strain evidence="4 5">DSM 11518</strain>
    </source>
</reference>
<evidence type="ECO:0000313" key="5">
    <source>
        <dbReference type="Proteomes" id="UP000483379"/>
    </source>
</evidence>
<evidence type="ECO:0000313" key="4">
    <source>
        <dbReference type="EMBL" id="NEV64829.1"/>
    </source>
</evidence>
<feature type="transmembrane region" description="Helical" evidence="3">
    <location>
        <begin position="153"/>
        <end position="170"/>
    </location>
</feature>
<protein>
    <recommendedName>
        <fullName evidence="6">Tetratricopeptide repeat protein</fullName>
    </recommendedName>
</protein>
<dbReference type="AlphaFoldDB" id="A0A6M0K5X7"/>
<feature type="transmembrane region" description="Helical" evidence="3">
    <location>
        <begin position="7"/>
        <end position="25"/>
    </location>
</feature>
<dbReference type="InterPro" id="IPR019734">
    <property type="entry name" value="TPR_rpt"/>
</dbReference>
<dbReference type="Gene3D" id="1.25.40.10">
    <property type="entry name" value="Tetratricopeptide repeat domain"/>
    <property type="match status" value="1"/>
</dbReference>
<evidence type="ECO:0008006" key="6">
    <source>
        <dbReference type="Google" id="ProtNLM"/>
    </source>
</evidence>
<feature type="transmembrane region" description="Helical" evidence="3">
    <location>
        <begin position="124"/>
        <end position="141"/>
    </location>
</feature>
<name>A0A6M0K5X7_9GAMM</name>
<keyword evidence="3" id="KW-0472">Membrane</keyword>
<feature type="transmembrane region" description="Helical" evidence="3">
    <location>
        <begin position="363"/>
        <end position="380"/>
    </location>
</feature>
<feature type="transmembrane region" description="Helical" evidence="3">
    <location>
        <begin position="386"/>
        <end position="403"/>
    </location>
</feature>
<dbReference type="PANTHER" id="PTHR44227">
    <property type="match status" value="1"/>
</dbReference>
<dbReference type="SMART" id="SM00028">
    <property type="entry name" value="TPR"/>
    <property type="match status" value="3"/>
</dbReference>
<gene>
    <name evidence="4" type="ORF">G3446_23670</name>
</gene>
<sequence length="647" mass="72282">MRSRARWYVLTAAFFLLCGLAYWPGLYGPFLFDDYSNILDNERLTSIEDFRIASIQTAISQEEPGPLGRPVSFVSFALNIAATGLDPYWFKVTNLAIHLLSGLALLALLRVLSRTLFDAPRPSLIAAISLATCAAWLLHPINVTSVLYVVQRMAELSALFALLAMLLYSLARQRQMEGRPGATLFYAGLAVTFLLAIFSKENGILIPGYLFLIEIVFFRFRAGETRVSHSLKWLYLSGAALAVPVVILAFLHYGASYQIRDFTIEERLLTQARVLWFYVQSILVPDIRSMAIFHDDVAISRSLLEPATTLISILGLAAALIAGVTLRRRAPVLSFGILFFLLSHAMESTFLPLEMIHEHRNYLGSWGLLWPVFFYLFVLADRHHRLLLASAVSLLLIAVLAAGTRIRAGYWGNELLLAEYQAHHHPASFRTLISAGTAYSGYGEATGNPDLLRKSLDYYRRAHELDPQASNVLVSIISLSVILGQGQEITDFEHKLKDNLVRQPIGNETTNAFVMVSRCLSEDGCVFPQRLYRKMTEAMLRNPRLEEIPTNAAKVYSASSNFAYLDGDLELAIHYGEQALRLHPTDLQYWLNQAILLKTAGRDAEARDHLERAKAIDGTHYAAARIETVERQLMTDANPASEDGDSP</sequence>
<dbReference type="RefSeq" id="WP_164455965.1">
    <property type="nucleotide sequence ID" value="NZ_JAAIJQ010000115.1"/>
</dbReference>
<feature type="transmembrane region" description="Helical" evidence="3">
    <location>
        <begin position="182"/>
        <end position="198"/>
    </location>
</feature>
<dbReference type="InterPro" id="IPR052346">
    <property type="entry name" value="O-mannosyl-transferase_TMTC"/>
</dbReference>
<comment type="caution">
    <text evidence="4">The sequence shown here is derived from an EMBL/GenBank/DDBJ whole genome shotgun (WGS) entry which is preliminary data.</text>
</comment>
<dbReference type="SUPFAM" id="SSF48452">
    <property type="entry name" value="TPR-like"/>
    <property type="match status" value="1"/>
</dbReference>
<keyword evidence="5" id="KW-1185">Reference proteome</keyword>
<evidence type="ECO:0000256" key="3">
    <source>
        <dbReference type="SAM" id="Phobius"/>
    </source>
</evidence>
<evidence type="ECO:0000256" key="2">
    <source>
        <dbReference type="ARBA" id="ARBA00022803"/>
    </source>
</evidence>
<keyword evidence="3" id="KW-1133">Transmembrane helix</keyword>